<reference evidence="3" key="1">
    <citation type="submission" date="2014-07" db="EMBL/GenBank/DDBJ databases">
        <authorList>
            <person name="Urmite Genomes Urmite Genomes"/>
        </authorList>
    </citation>
    <scope>NUCLEOTIDE SEQUENCE</scope>
    <source>
        <strain evidence="3">11W110_air</strain>
    </source>
</reference>
<dbReference type="AlphaFoldDB" id="A0A078MQV7"/>
<sequence length="234" mass="23498">MSGSITGSGARRPAAGRTGRPAVSGANALALGGRPEQAQAPRRRTVLSVVPAAAGRRRVPFAVLCFMFLVAALATVLVLNISVSSGQYRLVQLQNERTELAQRNEALSQRVESHQAPQNLAARAAELGMVPAGAVGAVDLQTLDVTGTPAPAAEGGKVPSRVPAPAVLTDPVLPPGAAAPDPAPEPARAAEQRAGQGESAPAPAAAEAPAPAAAEPEPELNGGTIPAPVQRSGQ</sequence>
<organism evidence="3">
    <name type="scientific">Arthrobacter saudimassiliensis</name>
    <dbReference type="NCBI Taxonomy" id="1461584"/>
    <lineage>
        <taxon>Bacteria</taxon>
        <taxon>Bacillati</taxon>
        <taxon>Actinomycetota</taxon>
        <taxon>Actinomycetes</taxon>
        <taxon>Micrococcales</taxon>
        <taxon>Micrococcaceae</taxon>
        <taxon>Arthrobacter</taxon>
    </lineage>
</organism>
<feature type="compositionally biased region" description="Low complexity" evidence="1">
    <location>
        <begin position="175"/>
        <end position="215"/>
    </location>
</feature>
<keyword evidence="3" id="KW-0132">Cell division</keyword>
<evidence type="ECO:0000313" key="3">
    <source>
        <dbReference type="EMBL" id="CEA07827.1"/>
    </source>
</evidence>
<feature type="region of interest" description="Disordered" evidence="1">
    <location>
        <begin position="148"/>
        <end position="234"/>
    </location>
</feature>
<keyword evidence="2" id="KW-1133">Transmembrane helix</keyword>
<feature type="transmembrane region" description="Helical" evidence="2">
    <location>
        <begin position="61"/>
        <end position="83"/>
    </location>
</feature>
<gene>
    <name evidence="3" type="primary">ftsL</name>
    <name evidence="3" type="ORF">BN1051_01150</name>
</gene>
<keyword evidence="2" id="KW-0472">Membrane</keyword>
<feature type="compositionally biased region" description="Low complexity" evidence="1">
    <location>
        <begin position="7"/>
        <end position="22"/>
    </location>
</feature>
<proteinExistence type="predicted"/>
<evidence type="ECO:0000256" key="2">
    <source>
        <dbReference type="SAM" id="Phobius"/>
    </source>
</evidence>
<name>A0A078MQV7_9MICC</name>
<evidence type="ECO:0000256" key="1">
    <source>
        <dbReference type="SAM" id="MobiDB-lite"/>
    </source>
</evidence>
<accession>A0A078MQV7</accession>
<protein>
    <submittedName>
        <fullName evidence="3">Cell division protein FtsL</fullName>
    </submittedName>
</protein>
<keyword evidence="3" id="KW-0131">Cell cycle</keyword>
<dbReference type="EMBL" id="LN483070">
    <property type="protein sequence ID" value="CEA07827.1"/>
    <property type="molecule type" value="Genomic_DNA"/>
</dbReference>
<dbReference type="PATRIC" id="fig|1461584.3.peg.1142"/>
<feature type="region of interest" description="Disordered" evidence="1">
    <location>
        <begin position="1"/>
        <end position="26"/>
    </location>
</feature>
<keyword evidence="2" id="KW-0812">Transmembrane</keyword>
<dbReference type="GO" id="GO:0051301">
    <property type="term" value="P:cell division"/>
    <property type="evidence" value="ECO:0007669"/>
    <property type="project" value="UniProtKB-KW"/>
</dbReference>